<feature type="domain" description="RDD" evidence="6">
    <location>
        <begin position="7"/>
        <end position="172"/>
    </location>
</feature>
<dbReference type="Proteomes" id="UP001059576">
    <property type="component" value="Chromosome"/>
</dbReference>
<feature type="transmembrane region" description="Helical" evidence="5">
    <location>
        <begin position="135"/>
        <end position="160"/>
    </location>
</feature>
<feature type="transmembrane region" description="Helical" evidence="5">
    <location>
        <begin position="94"/>
        <end position="115"/>
    </location>
</feature>
<evidence type="ECO:0000256" key="3">
    <source>
        <dbReference type="ARBA" id="ARBA00022989"/>
    </source>
</evidence>
<gene>
    <name evidence="7" type="ORF">NPA09_02485</name>
</gene>
<sequence>MNKYQNASFWIRFLSDIINLGFFFGFETAAYYVFNLFANPWVGFGLLLCFTLFLLIFNYLCLPLITNFGNLGMIVTRIRFLSEKKNKSILKRNIFTSFLWCLILIITCCVMLPYHNLMDHNGKMDLKKLPLFVNIIVYIISAIMTFWFLLMFLNYVVILVRAKRRSIIDFLSDQRVVYNKQVTAQDDQYILLPLKITHEQLNWKE</sequence>
<evidence type="ECO:0000256" key="5">
    <source>
        <dbReference type="SAM" id="Phobius"/>
    </source>
</evidence>
<comment type="subcellular location">
    <subcellularLocation>
        <location evidence="1">Membrane</location>
        <topology evidence="1">Multi-pass membrane protein</topology>
    </subcellularLocation>
</comment>
<dbReference type="Pfam" id="PF06271">
    <property type="entry name" value="RDD"/>
    <property type="match status" value="1"/>
</dbReference>
<proteinExistence type="predicted"/>
<protein>
    <submittedName>
        <fullName evidence="7">RDD family protein</fullName>
    </submittedName>
</protein>
<dbReference type="EMBL" id="CP101808">
    <property type="protein sequence ID" value="UUD36747.1"/>
    <property type="molecule type" value="Genomic_DNA"/>
</dbReference>
<reference evidence="7" key="1">
    <citation type="submission" date="2022-07" db="EMBL/GenBank/DDBJ databases">
        <title>Complete genome of Mycoplasma equigenitalium type strain T37.</title>
        <authorList>
            <person name="Spergser J."/>
        </authorList>
    </citation>
    <scope>NUCLEOTIDE SEQUENCE</scope>
    <source>
        <strain evidence="7">T37</strain>
    </source>
</reference>
<keyword evidence="4 5" id="KW-0472">Membrane</keyword>
<feature type="transmembrane region" description="Helical" evidence="5">
    <location>
        <begin position="40"/>
        <end position="73"/>
    </location>
</feature>
<evidence type="ECO:0000256" key="2">
    <source>
        <dbReference type="ARBA" id="ARBA00022692"/>
    </source>
</evidence>
<feature type="transmembrane region" description="Helical" evidence="5">
    <location>
        <begin position="9"/>
        <end position="34"/>
    </location>
</feature>
<keyword evidence="8" id="KW-1185">Reference proteome</keyword>
<dbReference type="InterPro" id="IPR010432">
    <property type="entry name" value="RDD"/>
</dbReference>
<evidence type="ECO:0000256" key="4">
    <source>
        <dbReference type="ARBA" id="ARBA00023136"/>
    </source>
</evidence>
<keyword evidence="2 5" id="KW-0812">Transmembrane</keyword>
<evidence type="ECO:0000313" key="8">
    <source>
        <dbReference type="Proteomes" id="UP001059576"/>
    </source>
</evidence>
<evidence type="ECO:0000259" key="6">
    <source>
        <dbReference type="Pfam" id="PF06271"/>
    </source>
</evidence>
<organism evidence="7 8">
    <name type="scientific">Mycoplasmopsis equigenitalium</name>
    <dbReference type="NCBI Taxonomy" id="114883"/>
    <lineage>
        <taxon>Bacteria</taxon>
        <taxon>Bacillati</taxon>
        <taxon>Mycoplasmatota</taxon>
        <taxon>Mycoplasmoidales</taxon>
        <taxon>Metamycoplasmataceae</taxon>
        <taxon>Mycoplasmopsis</taxon>
    </lineage>
</organism>
<keyword evidence="3 5" id="KW-1133">Transmembrane helix</keyword>
<accession>A0ABY5J0F9</accession>
<dbReference type="RefSeq" id="WP_129723174.1">
    <property type="nucleotide sequence ID" value="NZ_CP101808.1"/>
</dbReference>
<name>A0ABY5J0F9_9BACT</name>
<evidence type="ECO:0000256" key="1">
    <source>
        <dbReference type="ARBA" id="ARBA00004141"/>
    </source>
</evidence>
<evidence type="ECO:0000313" key="7">
    <source>
        <dbReference type="EMBL" id="UUD36747.1"/>
    </source>
</evidence>